<comment type="caution">
    <text evidence="5">The sequence shown here is derived from an EMBL/GenBank/DDBJ whole genome shotgun (WGS) entry which is preliminary data.</text>
</comment>
<dbReference type="InterPro" id="IPR007566">
    <property type="entry name" value="PEP_COase_arc-type"/>
</dbReference>
<protein>
    <recommendedName>
        <fullName evidence="4">Phosphoenolpyruvate carboxylase</fullName>
        <ecNumber evidence="4">4.1.1.31</ecNumber>
    </recommendedName>
</protein>
<dbReference type="EC" id="4.1.1.31" evidence="4"/>
<dbReference type="NCBIfam" id="TIGR02751">
    <property type="entry name" value="PEPCase_arch"/>
    <property type="match status" value="1"/>
</dbReference>
<sequence length="503" mass="57843">MKRRIPATMATQHPDNARGPFWEREDGFVSAREEPEECVVCLRDLGVREFMWDWEGKYADEAVIDRLFSNHYAYFKKNKLGRDTFLTFRLPNVWKEKGYSLIRALMVILTSEDFAHDLSFGSRPLFEVILPMTERAGQLMYIQKSFRELARFKSKVFKHRRNNNQDYLELIPLVEGVEDQRRIRALLAEYVALHKKNFGRKPAYLRPFLARSDPALISGFVPNVLANKIALSEIYRFGKEAGVPVYPIIGSGSLVFRGGLSPRRCKKFAKEYAGVRTVTIQSGFRYDHPLPEVRRAIRYLESRLPGGKAQDVERGDRARLARVIRVFSKTYQAAVAALLPDLQPLFEAVPKRRERRQHIGLLAYRRQMGRHSLPRAINFAAACYSLGAPPEFIGLGRSLAALETRELDVLKKYYRYLKEDIVEAGRYINRENLKALSKKNVAWGALLEDIERAEEILGVRFGPKRKRELLHASLSSQLFLLRRNKAEVSRLIAETGKLRGSLG</sequence>
<keyword evidence="1" id="KW-0460">Magnesium</keyword>
<evidence type="ECO:0000313" key="6">
    <source>
        <dbReference type="Proteomes" id="UP000034789"/>
    </source>
</evidence>
<dbReference type="EMBL" id="LCSD01000009">
    <property type="protein sequence ID" value="KKW47570.1"/>
    <property type="molecule type" value="Genomic_DNA"/>
</dbReference>
<dbReference type="GO" id="GO:0008964">
    <property type="term" value="F:phosphoenolpyruvate carboxylase activity"/>
    <property type="evidence" value="ECO:0007669"/>
    <property type="project" value="UniProtKB-UniRule"/>
</dbReference>
<evidence type="ECO:0000256" key="1">
    <source>
        <dbReference type="ARBA" id="ARBA00022842"/>
    </source>
</evidence>
<reference evidence="5 6" key="1">
    <citation type="journal article" date="2015" name="Nature">
        <title>rRNA introns, odd ribosomes, and small enigmatic genomes across a large radiation of phyla.</title>
        <authorList>
            <person name="Brown C.T."/>
            <person name="Hug L.A."/>
            <person name="Thomas B.C."/>
            <person name="Sharon I."/>
            <person name="Castelle C.J."/>
            <person name="Singh A."/>
            <person name="Wilkins M.J."/>
            <person name="Williams K.H."/>
            <person name="Banfield J.F."/>
        </authorList>
    </citation>
    <scope>NUCLEOTIDE SEQUENCE [LARGE SCALE GENOMIC DNA]</scope>
</reference>
<dbReference type="PATRIC" id="fig|1618672.3.peg.207"/>
<dbReference type="GO" id="GO:0015977">
    <property type="term" value="P:carbon fixation"/>
    <property type="evidence" value="ECO:0007669"/>
    <property type="project" value="UniProtKB-KW"/>
</dbReference>
<evidence type="ECO:0000256" key="3">
    <source>
        <dbReference type="ARBA" id="ARBA00023300"/>
    </source>
</evidence>
<dbReference type="PIRSF" id="PIRSF006677">
    <property type="entry name" value="UCP006677"/>
    <property type="match status" value="1"/>
</dbReference>
<keyword evidence="5" id="KW-0670">Pyruvate</keyword>
<dbReference type="HAMAP" id="MF_01904">
    <property type="entry name" value="PEPcase_type2"/>
    <property type="match status" value="1"/>
</dbReference>
<evidence type="ECO:0000313" key="5">
    <source>
        <dbReference type="EMBL" id="KKW47570.1"/>
    </source>
</evidence>
<evidence type="ECO:0000256" key="2">
    <source>
        <dbReference type="ARBA" id="ARBA00023239"/>
    </source>
</evidence>
<dbReference type="Pfam" id="PF14010">
    <property type="entry name" value="PEPcase_2"/>
    <property type="match status" value="1"/>
</dbReference>
<dbReference type="Proteomes" id="UP000034789">
    <property type="component" value="Unassembled WGS sequence"/>
</dbReference>
<keyword evidence="3" id="KW-0120">Carbon dioxide fixation</keyword>
<dbReference type="SUPFAM" id="SSF51621">
    <property type="entry name" value="Phosphoenolpyruvate/pyruvate domain"/>
    <property type="match status" value="1"/>
</dbReference>
<dbReference type="AlphaFoldDB" id="A0A0G1YWJ8"/>
<keyword evidence="2" id="KW-0456">Lyase</keyword>
<dbReference type="GO" id="GO:0006099">
    <property type="term" value="P:tricarboxylic acid cycle"/>
    <property type="evidence" value="ECO:0007669"/>
    <property type="project" value="InterPro"/>
</dbReference>
<gene>
    <name evidence="5" type="ORF">UY98_C0009G0012</name>
</gene>
<proteinExistence type="inferred from homology"/>
<accession>A0A0G1YWJ8</accession>
<evidence type="ECO:0000256" key="4">
    <source>
        <dbReference type="NCBIfam" id="TIGR02751"/>
    </source>
</evidence>
<dbReference type="InterPro" id="IPR015813">
    <property type="entry name" value="Pyrv/PenolPyrv_kinase-like_dom"/>
</dbReference>
<organism evidence="5 6">
    <name type="scientific">Candidatus Kaiserbacteria bacterium GW2011_GWA2_58_9</name>
    <dbReference type="NCBI Taxonomy" id="1618672"/>
    <lineage>
        <taxon>Bacteria</taxon>
        <taxon>Candidatus Kaiseribacteriota</taxon>
    </lineage>
</organism>
<name>A0A0G1YWJ8_9BACT</name>